<dbReference type="Pfam" id="PF25227">
    <property type="entry name" value="DUF7845"/>
    <property type="match status" value="1"/>
</dbReference>
<dbReference type="KEGG" id="hra:EI982_16860"/>
<sequence>MSLVATKFHEVDMFWWFTDNGLSPYRALGELMEEFENGWVETETNLSDGTWTVRFDYNSDTGMTPRESDGIGGDRAYEYQIHAEGPGEKSADYVFSPRWDEQRKPNGELMSRPWCGGEGLDIHIQGSYLSFEEYHYLLQKFIQILSNEAGLNISRRYFNRIRPDSKIATAERYVRLNREFAKKLVRSTGAFYKIMHLLAREKGTAWVYKGNNSDVVGKRHAFDLPTTSSKELINDHQYGKRAKCYHPKHVRSEESDDDPLSSPKFGVAFHSSIHGESVAWSNRDTLLRELDETVINVLQWAGIPTSPDSTVFVEDDHFEIRESKDSIGLFADPTPQLEAEQENLIMTVLQDISPSARSLMKTVAADGGEIHYQDIANKTDYSVSQIYRALEEVGDLFVNDNGLVRFYSEKIKQEITGTVERVENFVADGINTIARLANVETRSSADSAIQRWMDKYGVEFQEAACEADHGTLRFDIVLAIVTSFGAPDYQEVLKEGLDAWISAGRDPKAFANLRFEAREILGRSRNDGLVRREIHW</sequence>
<reference evidence="2 3" key="1">
    <citation type="submission" date="2018-12" db="EMBL/GenBank/DDBJ databases">
        <title>Complete genome sequence of Haloplanus rallus MBLA0036.</title>
        <authorList>
            <person name="Nam Y.-d."/>
            <person name="Kang J."/>
            <person name="Chung W.-H."/>
            <person name="Park Y.S."/>
        </authorList>
    </citation>
    <scope>NUCLEOTIDE SEQUENCE [LARGE SCALE GENOMIC DNA]</scope>
    <source>
        <strain evidence="2 3">MBLA0036</strain>
    </source>
</reference>
<evidence type="ECO:0000313" key="3">
    <source>
        <dbReference type="Proteomes" id="UP000428325"/>
    </source>
</evidence>
<proteinExistence type="predicted"/>
<dbReference type="RefSeq" id="WP_157690791.1">
    <property type="nucleotide sequence ID" value="NZ_CP034345.1"/>
</dbReference>
<protein>
    <recommendedName>
        <fullName evidence="1">DUF7845 domain-containing protein</fullName>
    </recommendedName>
</protein>
<dbReference type="InterPro" id="IPR057167">
    <property type="entry name" value="DUF7845"/>
</dbReference>
<accession>A0A6B9FBN3</accession>
<gene>
    <name evidence="2" type="ORF">EI982_16860</name>
</gene>
<dbReference type="OrthoDB" id="316855at2157"/>
<dbReference type="GeneID" id="43371253"/>
<dbReference type="EMBL" id="CP034345">
    <property type="protein sequence ID" value="QGX96327.1"/>
    <property type="molecule type" value="Genomic_DNA"/>
</dbReference>
<dbReference type="Proteomes" id="UP000428325">
    <property type="component" value="Chromosome"/>
</dbReference>
<dbReference type="AlphaFoldDB" id="A0A6B9FBN3"/>
<keyword evidence="3" id="KW-1185">Reference proteome</keyword>
<evidence type="ECO:0000313" key="2">
    <source>
        <dbReference type="EMBL" id="QGX96327.1"/>
    </source>
</evidence>
<organism evidence="2 3">
    <name type="scientific">Haloplanus rallus</name>
    <dbReference type="NCBI Taxonomy" id="1816183"/>
    <lineage>
        <taxon>Archaea</taxon>
        <taxon>Methanobacteriati</taxon>
        <taxon>Methanobacteriota</taxon>
        <taxon>Stenosarchaea group</taxon>
        <taxon>Halobacteria</taxon>
        <taxon>Halobacteriales</taxon>
        <taxon>Haloferacaceae</taxon>
        <taxon>Haloplanus</taxon>
    </lineage>
</organism>
<name>A0A6B9FBN3_9EURY</name>
<evidence type="ECO:0000259" key="1">
    <source>
        <dbReference type="Pfam" id="PF25227"/>
    </source>
</evidence>
<feature type="domain" description="DUF7845" evidence="1">
    <location>
        <begin position="4"/>
        <end position="320"/>
    </location>
</feature>